<evidence type="ECO:0008006" key="2">
    <source>
        <dbReference type="Google" id="ProtNLM"/>
    </source>
</evidence>
<accession>A0A3B0SA62</accession>
<evidence type="ECO:0000313" key="1">
    <source>
        <dbReference type="EMBL" id="VAV97796.1"/>
    </source>
</evidence>
<dbReference type="SUPFAM" id="SSF56601">
    <property type="entry name" value="beta-lactamase/transpeptidase-like"/>
    <property type="match status" value="1"/>
</dbReference>
<dbReference type="Gene3D" id="3.40.710.10">
    <property type="entry name" value="DD-peptidase/beta-lactamase superfamily"/>
    <property type="match status" value="1"/>
</dbReference>
<protein>
    <recommendedName>
        <fullName evidence="2">Serine-type D-Ala-D-Ala carboxypeptidase</fullName>
    </recommendedName>
</protein>
<dbReference type="AlphaFoldDB" id="A0A3B0SA62"/>
<gene>
    <name evidence="1" type="ORF">MNBD_ACTINO01-1831</name>
</gene>
<organism evidence="1">
    <name type="scientific">hydrothermal vent metagenome</name>
    <dbReference type="NCBI Taxonomy" id="652676"/>
    <lineage>
        <taxon>unclassified sequences</taxon>
        <taxon>metagenomes</taxon>
        <taxon>ecological metagenomes</taxon>
    </lineage>
</organism>
<sequence>MPADPNGKTRTFKNTNRLLGAYPGTIGLKTGETPWADKVLLGVTEQAGRRIYSVVMHSDDHFGDTRELVDWAYSTYSIEDRWLRPLYAEEGGGGISTDLNLSDSHERRLRAMPSLDDGRWNTSSLEDLPKAEAIGRWIRGAIPGVAGGDG</sequence>
<dbReference type="EMBL" id="UOEI01000218">
    <property type="protein sequence ID" value="VAV97796.1"/>
    <property type="molecule type" value="Genomic_DNA"/>
</dbReference>
<name>A0A3B0SA62_9ZZZZ</name>
<reference evidence="1" key="1">
    <citation type="submission" date="2018-06" db="EMBL/GenBank/DDBJ databases">
        <authorList>
            <person name="Zhirakovskaya E."/>
        </authorList>
    </citation>
    <scope>NUCLEOTIDE SEQUENCE</scope>
</reference>
<proteinExistence type="predicted"/>
<dbReference type="InterPro" id="IPR012338">
    <property type="entry name" value="Beta-lactam/transpept-like"/>
</dbReference>